<keyword evidence="2" id="KW-1185">Reference proteome</keyword>
<organism evidence="1 2">
    <name type="scientific">Liquidambar formosana</name>
    <name type="common">Formosan gum</name>
    <dbReference type="NCBI Taxonomy" id="63359"/>
    <lineage>
        <taxon>Eukaryota</taxon>
        <taxon>Viridiplantae</taxon>
        <taxon>Streptophyta</taxon>
        <taxon>Embryophyta</taxon>
        <taxon>Tracheophyta</taxon>
        <taxon>Spermatophyta</taxon>
        <taxon>Magnoliopsida</taxon>
        <taxon>eudicotyledons</taxon>
        <taxon>Gunneridae</taxon>
        <taxon>Pentapetalae</taxon>
        <taxon>Saxifragales</taxon>
        <taxon>Altingiaceae</taxon>
        <taxon>Liquidambar</taxon>
    </lineage>
</organism>
<sequence>MGACDHSTLVDEPLFGSPHLAPAGAGIGLSGDSLEESCREAALEQHSCLEFAAQSVQEQRSCLEVADVVSNSNADPADAPDGCRGSPLNCEVETSMVKGDGREGEGENVVCLVADKVSCNECGVGGLSLHGSHVESEGLCLEGGGAFSLHGSHVESEGLCLEGGNLSEGCELSSELLPVDGSLNNCAEQNEKNDSKTDDGLSAKRVLEVVDEECKILDGIKVDMCNELLPSSGCEMPVELLQMAGSLSGCGRKNEQNDGVSVNCLTVERVVEFVEGNRVVDMCCQTFMSQDCKKPLELLRLLIR</sequence>
<comment type="caution">
    <text evidence="1">The sequence shown here is derived from an EMBL/GenBank/DDBJ whole genome shotgun (WGS) entry which is preliminary data.</text>
</comment>
<evidence type="ECO:0000313" key="1">
    <source>
        <dbReference type="EMBL" id="KAK9270015.1"/>
    </source>
</evidence>
<gene>
    <name evidence="1" type="ORF">L1049_025588</name>
</gene>
<evidence type="ECO:0000313" key="2">
    <source>
        <dbReference type="Proteomes" id="UP001415857"/>
    </source>
</evidence>
<dbReference type="AlphaFoldDB" id="A0AAP0R5R0"/>
<accession>A0AAP0R5R0</accession>
<reference evidence="1 2" key="1">
    <citation type="journal article" date="2024" name="Plant J.">
        <title>Genome sequences and population genomics reveal climatic adaptation and genomic divergence between two closely related sweetgum species.</title>
        <authorList>
            <person name="Xu W.Q."/>
            <person name="Ren C.Q."/>
            <person name="Zhang X.Y."/>
            <person name="Comes H.P."/>
            <person name="Liu X.H."/>
            <person name="Li Y.G."/>
            <person name="Kettle C.J."/>
            <person name="Jalonen R."/>
            <person name="Gaisberger H."/>
            <person name="Ma Y.Z."/>
            <person name="Qiu Y.X."/>
        </authorList>
    </citation>
    <scope>NUCLEOTIDE SEQUENCE [LARGE SCALE GENOMIC DNA]</scope>
    <source>
        <strain evidence="1">Hangzhou</strain>
    </source>
</reference>
<dbReference type="Proteomes" id="UP001415857">
    <property type="component" value="Unassembled WGS sequence"/>
</dbReference>
<name>A0AAP0R5R0_LIQFO</name>
<dbReference type="EMBL" id="JBBPBK010000014">
    <property type="protein sequence ID" value="KAK9270015.1"/>
    <property type="molecule type" value="Genomic_DNA"/>
</dbReference>
<proteinExistence type="predicted"/>
<protein>
    <submittedName>
        <fullName evidence="1">Uncharacterized protein</fullName>
    </submittedName>
</protein>